<feature type="domain" description="Glucose-methanol-choline oxidoreductase C-terminal" evidence="2">
    <location>
        <begin position="85"/>
        <end position="266"/>
    </location>
</feature>
<comment type="caution">
    <text evidence="3">The sequence shown here is derived from an EMBL/GenBank/DDBJ whole genome shotgun (WGS) entry which is preliminary data.</text>
</comment>
<dbReference type="Gene3D" id="3.50.50.60">
    <property type="entry name" value="FAD/NAD(P)-binding domain"/>
    <property type="match status" value="1"/>
</dbReference>
<dbReference type="SUPFAM" id="SSF51905">
    <property type="entry name" value="FAD/NAD(P)-binding domain"/>
    <property type="match status" value="1"/>
</dbReference>
<dbReference type="InterPro" id="IPR007867">
    <property type="entry name" value="GMC_OxRtase_C"/>
</dbReference>
<dbReference type="EMBL" id="RFLX01000047">
    <property type="protein sequence ID" value="RMI16895.1"/>
    <property type="molecule type" value="Genomic_DNA"/>
</dbReference>
<dbReference type="Gene3D" id="3.30.410.40">
    <property type="match status" value="2"/>
</dbReference>
<dbReference type="Proteomes" id="UP000274097">
    <property type="component" value="Unassembled WGS sequence"/>
</dbReference>
<keyword evidence="4" id="KW-1185">Reference proteome</keyword>
<proteinExistence type="inferred from homology"/>
<dbReference type="InterPro" id="IPR012132">
    <property type="entry name" value="GMC_OxRdtase"/>
</dbReference>
<evidence type="ECO:0000256" key="1">
    <source>
        <dbReference type="ARBA" id="ARBA00010790"/>
    </source>
</evidence>
<dbReference type="PANTHER" id="PTHR11552:SF147">
    <property type="entry name" value="CHOLINE DEHYDROGENASE, MITOCHONDRIAL"/>
    <property type="match status" value="1"/>
</dbReference>
<comment type="similarity">
    <text evidence="1">Belongs to the GMC oxidoreductase family.</text>
</comment>
<dbReference type="Pfam" id="PF05199">
    <property type="entry name" value="GMC_oxred_C"/>
    <property type="match status" value="1"/>
</dbReference>
<name>A0ABX9VCI2_9PROT</name>
<gene>
    <name evidence="3" type="ORF">EBE87_24985</name>
</gene>
<organism evidence="3 4">
    <name type="scientific">Teichococcus wenyumeiae</name>
    <dbReference type="NCBI Taxonomy" id="2478470"/>
    <lineage>
        <taxon>Bacteria</taxon>
        <taxon>Pseudomonadati</taxon>
        <taxon>Pseudomonadota</taxon>
        <taxon>Alphaproteobacteria</taxon>
        <taxon>Acetobacterales</taxon>
        <taxon>Roseomonadaceae</taxon>
        <taxon>Roseomonas</taxon>
    </lineage>
</organism>
<accession>A0ABX9VCI2</accession>
<protein>
    <recommendedName>
        <fullName evidence="2">Glucose-methanol-choline oxidoreductase C-terminal domain-containing protein</fullName>
    </recommendedName>
</protein>
<sequence length="278" mass="29583">MHADLPGVGENLHEHPSISVSAFLRPGQRQPAGAHYHLPALLRWSSGVEGEPTGNMHAAIVARSGWHAIGQRIGSLFVWVNHTRSTGSVQLGARSGDGRAGGGFPPALRPADMVRLKQGFQLAARALCHPGLAGLVSEVFPSTYAAKVRRYLHPTVRNGLLMGLVGPAMDLSGTMRRAVLRAAIESQVGAAALASDDTLLEEHLRRHVGGVWHPSGTCRTGAAQDRMAVVTPDARLRGVGGLRVCDGSIMPRIPFANTNVPSLMIAEKVADNIRQNIR</sequence>
<reference evidence="3 4" key="1">
    <citation type="submission" date="2018-10" db="EMBL/GenBank/DDBJ databases">
        <title>Roseomonas sp. nov., isolated from feces of Tibetan antelopes in the Qinghai-Tibet plateau, China.</title>
        <authorList>
            <person name="Tian Z."/>
        </authorList>
    </citation>
    <scope>NUCLEOTIDE SEQUENCE [LARGE SCALE GENOMIC DNA]</scope>
    <source>
        <strain evidence="3 4">Z23</strain>
    </source>
</reference>
<evidence type="ECO:0000259" key="2">
    <source>
        <dbReference type="Pfam" id="PF05199"/>
    </source>
</evidence>
<evidence type="ECO:0000313" key="4">
    <source>
        <dbReference type="Proteomes" id="UP000274097"/>
    </source>
</evidence>
<dbReference type="RefSeq" id="WP_158600926.1">
    <property type="nucleotide sequence ID" value="NZ_RAQU01000091.1"/>
</dbReference>
<dbReference type="InterPro" id="IPR036188">
    <property type="entry name" value="FAD/NAD-bd_sf"/>
</dbReference>
<dbReference type="PANTHER" id="PTHR11552">
    <property type="entry name" value="GLUCOSE-METHANOL-CHOLINE GMC OXIDOREDUCTASE"/>
    <property type="match status" value="1"/>
</dbReference>
<evidence type="ECO:0000313" key="3">
    <source>
        <dbReference type="EMBL" id="RMI16895.1"/>
    </source>
</evidence>